<organism evidence="2 3">
    <name type="scientific">Bailinhaonella thermotolerans</name>
    <dbReference type="NCBI Taxonomy" id="1070861"/>
    <lineage>
        <taxon>Bacteria</taxon>
        <taxon>Bacillati</taxon>
        <taxon>Actinomycetota</taxon>
        <taxon>Actinomycetes</taxon>
        <taxon>Streptosporangiales</taxon>
        <taxon>Streptosporangiaceae</taxon>
        <taxon>Bailinhaonella</taxon>
    </lineage>
</organism>
<dbReference type="AlphaFoldDB" id="A0A3A4BB49"/>
<dbReference type="Proteomes" id="UP000265768">
    <property type="component" value="Unassembled WGS sequence"/>
</dbReference>
<dbReference type="GO" id="GO:0016747">
    <property type="term" value="F:acyltransferase activity, transferring groups other than amino-acyl groups"/>
    <property type="evidence" value="ECO:0007669"/>
    <property type="project" value="InterPro"/>
</dbReference>
<dbReference type="EMBL" id="QZEY01000001">
    <property type="protein sequence ID" value="RJL35306.1"/>
    <property type="molecule type" value="Genomic_DNA"/>
</dbReference>
<dbReference type="SUPFAM" id="SSF55729">
    <property type="entry name" value="Acyl-CoA N-acyltransferases (Nat)"/>
    <property type="match status" value="1"/>
</dbReference>
<proteinExistence type="predicted"/>
<dbReference type="InterPro" id="IPR016181">
    <property type="entry name" value="Acyl_CoA_acyltransferase"/>
</dbReference>
<dbReference type="Gene3D" id="3.40.630.30">
    <property type="match status" value="1"/>
</dbReference>
<sequence length="245" mass="25869">MRELSYLGEVRAACGDDILVMWVAQGMRPGVRAFAHGDAVAVACPDVSCRDRLAVRGPVRDAAPLVRHALTEMGPTYRPIGEAGLIRALPERVPGLRFAAQFSLMRTAAAPPRQAAEHDVRWLEPAEEVRVKELLAQAFPASYARPGVSGVRRWAGAEDGQGRLAAVTADAWSAPGTGFIAGVATAPRARGRGYAAAVFGFVLADLVAAHGRAALLVDDDNPRAIALYARLGLSRHPVAAAKLAP</sequence>
<accession>A0A3A4BB49</accession>
<reference evidence="2 3" key="1">
    <citation type="submission" date="2018-09" db="EMBL/GenBank/DDBJ databases">
        <title>YIM 75507 draft genome.</title>
        <authorList>
            <person name="Tang S."/>
            <person name="Feng Y."/>
        </authorList>
    </citation>
    <scope>NUCLEOTIDE SEQUENCE [LARGE SCALE GENOMIC DNA]</scope>
    <source>
        <strain evidence="2 3">YIM 75507</strain>
    </source>
</reference>
<feature type="domain" description="N-acetyltransferase" evidence="1">
    <location>
        <begin position="118"/>
        <end position="245"/>
    </location>
</feature>
<comment type="caution">
    <text evidence="2">The sequence shown here is derived from an EMBL/GenBank/DDBJ whole genome shotgun (WGS) entry which is preliminary data.</text>
</comment>
<dbReference type="InterPro" id="IPR000182">
    <property type="entry name" value="GNAT_dom"/>
</dbReference>
<protein>
    <submittedName>
        <fullName evidence="2">GNAT family N-acetyltransferase</fullName>
    </submittedName>
</protein>
<keyword evidence="2" id="KW-0808">Transferase</keyword>
<dbReference type="Pfam" id="PF00583">
    <property type="entry name" value="Acetyltransf_1"/>
    <property type="match status" value="1"/>
</dbReference>
<evidence type="ECO:0000313" key="3">
    <source>
        <dbReference type="Proteomes" id="UP000265768"/>
    </source>
</evidence>
<evidence type="ECO:0000259" key="1">
    <source>
        <dbReference type="PROSITE" id="PS51186"/>
    </source>
</evidence>
<name>A0A3A4BB49_9ACTN</name>
<evidence type="ECO:0000313" key="2">
    <source>
        <dbReference type="EMBL" id="RJL35306.1"/>
    </source>
</evidence>
<gene>
    <name evidence="2" type="ORF">D5H75_00275</name>
</gene>
<dbReference type="OrthoDB" id="3700890at2"/>
<keyword evidence="3" id="KW-1185">Reference proteome</keyword>
<dbReference type="PROSITE" id="PS51186">
    <property type="entry name" value="GNAT"/>
    <property type="match status" value="1"/>
</dbReference>
<dbReference type="RefSeq" id="WP_119924278.1">
    <property type="nucleotide sequence ID" value="NZ_QZEY01000001.1"/>
</dbReference>